<dbReference type="RefSeq" id="XP_043010019.1">
    <property type="nucleotide sequence ID" value="XM_043151937.1"/>
</dbReference>
<evidence type="ECO:0000259" key="1">
    <source>
        <dbReference type="Pfam" id="PF13193"/>
    </source>
</evidence>
<reference evidence="2" key="1">
    <citation type="journal article" date="2021" name="Genome Biol. Evol.">
        <title>The assembled and annotated genome of the fairy-ring fungus Marasmius oreades.</title>
        <authorList>
            <person name="Hiltunen M."/>
            <person name="Ament-Velasquez S.L."/>
            <person name="Johannesson H."/>
        </authorList>
    </citation>
    <scope>NUCLEOTIDE SEQUENCE</scope>
    <source>
        <strain evidence="2">03SP1</strain>
    </source>
</reference>
<dbReference type="Pfam" id="PF13193">
    <property type="entry name" value="AMP-binding_C"/>
    <property type="match status" value="1"/>
</dbReference>
<dbReference type="OrthoDB" id="10253115at2759"/>
<feature type="domain" description="AMP-binding enzyme C-terminal" evidence="1">
    <location>
        <begin position="2"/>
        <end position="81"/>
    </location>
</feature>
<dbReference type="SUPFAM" id="SSF56801">
    <property type="entry name" value="Acetyl-CoA synthetase-like"/>
    <property type="match status" value="1"/>
</dbReference>
<dbReference type="GO" id="GO:0006631">
    <property type="term" value="P:fatty acid metabolic process"/>
    <property type="evidence" value="ECO:0007669"/>
    <property type="project" value="TreeGrafter"/>
</dbReference>
<proteinExistence type="predicted"/>
<dbReference type="AlphaFoldDB" id="A0A9P7S159"/>
<name>A0A9P7S159_9AGAR</name>
<dbReference type="GeneID" id="66076295"/>
<dbReference type="EMBL" id="CM032184">
    <property type="protein sequence ID" value="KAG7093549.1"/>
    <property type="molecule type" value="Genomic_DNA"/>
</dbReference>
<dbReference type="InterPro" id="IPR025110">
    <property type="entry name" value="AMP-bd_C"/>
</dbReference>
<dbReference type="Proteomes" id="UP001049176">
    <property type="component" value="Chromosome 4"/>
</dbReference>
<dbReference type="KEGG" id="more:E1B28_007219"/>
<organism evidence="2 3">
    <name type="scientific">Marasmius oreades</name>
    <name type="common">fairy-ring Marasmius</name>
    <dbReference type="NCBI Taxonomy" id="181124"/>
    <lineage>
        <taxon>Eukaryota</taxon>
        <taxon>Fungi</taxon>
        <taxon>Dikarya</taxon>
        <taxon>Basidiomycota</taxon>
        <taxon>Agaricomycotina</taxon>
        <taxon>Agaricomycetes</taxon>
        <taxon>Agaricomycetidae</taxon>
        <taxon>Agaricales</taxon>
        <taxon>Marasmiineae</taxon>
        <taxon>Marasmiaceae</taxon>
        <taxon>Marasmius</taxon>
    </lineage>
</organism>
<dbReference type="PANTHER" id="PTHR43201">
    <property type="entry name" value="ACYL-COA SYNTHETASE"/>
    <property type="match status" value="1"/>
</dbReference>
<dbReference type="Gene3D" id="3.30.300.30">
    <property type="match status" value="1"/>
</dbReference>
<protein>
    <recommendedName>
        <fullName evidence="1">AMP-binding enzyme C-terminal domain-containing protein</fullName>
    </recommendedName>
</protein>
<keyword evidence="3" id="KW-1185">Reference proteome</keyword>
<evidence type="ECO:0000313" key="2">
    <source>
        <dbReference type="EMBL" id="KAG7093549.1"/>
    </source>
</evidence>
<comment type="caution">
    <text evidence="2">The sequence shown here is derived from an EMBL/GenBank/DDBJ whole genome shotgun (WGS) entry which is preliminary data.</text>
</comment>
<sequence length="106" mass="11940">MIENALYRDPRILEAAAVGVPDHRLGELVTALVTLKPAYRGKAEVTETELMELARQYLPHFAIPVMILIQEGDFKHTPSEKVIKTELRKIAAAEWEKRKAMGSSKL</sequence>
<gene>
    <name evidence="2" type="ORF">E1B28_007219</name>
</gene>
<dbReference type="GO" id="GO:0031956">
    <property type="term" value="F:medium-chain fatty acid-CoA ligase activity"/>
    <property type="evidence" value="ECO:0007669"/>
    <property type="project" value="TreeGrafter"/>
</dbReference>
<dbReference type="InterPro" id="IPR045851">
    <property type="entry name" value="AMP-bd_C_sf"/>
</dbReference>
<accession>A0A9P7S159</accession>
<dbReference type="PANTHER" id="PTHR43201:SF30">
    <property type="entry name" value="AMP-DEPENDENT SYNTHETASE_LIGASE DOMAIN-CONTAINING PROTEIN"/>
    <property type="match status" value="1"/>
</dbReference>
<evidence type="ECO:0000313" key="3">
    <source>
        <dbReference type="Proteomes" id="UP001049176"/>
    </source>
</evidence>